<reference evidence="1 2" key="1">
    <citation type="journal article" date="2018" name="Mol. Plant">
        <title>The genome of Artemisia annua provides insight into the evolution of Asteraceae family and artemisinin biosynthesis.</title>
        <authorList>
            <person name="Shen Q."/>
            <person name="Zhang L."/>
            <person name="Liao Z."/>
            <person name="Wang S."/>
            <person name="Yan T."/>
            <person name="Shi P."/>
            <person name="Liu M."/>
            <person name="Fu X."/>
            <person name="Pan Q."/>
            <person name="Wang Y."/>
            <person name="Lv Z."/>
            <person name="Lu X."/>
            <person name="Zhang F."/>
            <person name="Jiang W."/>
            <person name="Ma Y."/>
            <person name="Chen M."/>
            <person name="Hao X."/>
            <person name="Li L."/>
            <person name="Tang Y."/>
            <person name="Lv G."/>
            <person name="Zhou Y."/>
            <person name="Sun X."/>
            <person name="Brodelius P.E."/>
            <person name="Rose J.K.C."/>
            <person name="Tang K."/>
        </authorList>
    </citation>
    <scope>NUCLEOTIDE SEQUENCE [LARGE SCALE GENOMIC DNA]</scope>
    <source>
        <strain evidence="2">cv. Huhao1</strain>
        <tissue evidence="1">Leaf</tissue>
    </source>
</reference>
<dbReference type="EMBL" id="PKPP01000168">
    <property type="protein sequence ID" value="PWA96641.1"/>
    <property type="molecule type" value="Genomic_DNA"/>
</dbReference>
<accession>A0A2U1QF54</accession>
<dbReference type="STRING" id="35608.A0A2U1QF54"/>
<keyword evidence="1" id="KW-0418">Kinase</keyword>
<protein>
    <submittedName>
        <fullName evidence="1">Leucine-rich repeat protein kinase family protein</fullName>
    </submittedName>
</protein>
<evidence type="ECO:0000313" key="2">
    <source>
        <dbReference type="Proteomes" id="UP000245207"/>
    </source>
</evidence>
<dbReference type="Gene3D" id="3.80.10.10">
    <property type="entry name" value="Ribonuclease Inhibitor"/>
    <property type="match status" value="1"/>
</dbReference>
<keyword evidence="1" id="KW-0808">Transferase</keyword>
<gene>
    <name evidence="1" type="ORF">CTI12_AA038330</name>
</gene>
<proteinExistence type="predicted"/>
<dbReference type="OrthoDB" id="1729115at2759"/>
<name>A0A2U1QF54_ARTAN</name>
<dbReference type="AlphaFoldDB" id="A0A2U1QF54"/>
<dbReference type="InterPro" id="IPR032675">
    <property type="entry name" value="LRR_dom_sf"/>
</dbReference>
<dbReference type="GO" id="GO:0016301">
    <property type="term" value="F:kinase activity"/>
    <property type="evidence" value="ECO:0007669"/>
    <property type="project" value="UniProtKB-KW"/>
</dbReference>
<sequence length="148" mass="16826">MTTIDLSDNQLNGSIPESVSYLPFLQRPSLENKFFDGSIACDLWKNKLFSATADLYCKKYTIDRTQKTTQKEATPLNFTQFVVAILCETVVHVFIFPVSEPRDQRLFVRLKSGIQQFWSVQKDLEDMDTTVMTCLLKAETGDGSLTIV</sequence>
<dbReference type="Proteomes" id="UP000245207">
    <property type="component" value="Unassembled WGS sequence"/>
</dbReference>
<organism evidence="1 2">
    <name type="scientific">Artemisia annua</name>
    <name type="common">Sweet wormwood</name>
    <dbReference type="NCBI Taxonomy" id="35608"/>
    <lineage>
        <taxon>Eukaryota</taxon>
        <taxon>Viridiplantae</taxon>
        <taxon>Streptophyta</taxon>
        <taxon>Embryophyta</taxon>
        <taxon>Tracheophyta</taxon>
        <taxon>Spermatophyta</taxon>
        <taxon>Magnoliopsida</taxon>
        <taxon>eudicotyledons</taxon>
        <taxon>Gunneridae</taxon>
        <taxon>Pentapetalae</taxon>
        <taxon>asterids</taxon>
        <taxon>campanulids</taxon>
        <taxon>Asterales</taxon>
        <taxon>Asteraceae</taxon>
        <taxon>Asteroideae</taxon>
        <taxon>Anthemideae</taxon>
        <taxon>Artemisiinae</taxon>
        <taxon>Artemisia</taxon>
    </lineage>
</organism>
<comment type="caution">
    <text evidence="1">The sequence shown here is derived from an EMBL/GenBank/DDBJ whole genome shotgun (WGS) entry which is preliminary data.</text>
</comment>
<keyword evidence="2" id="KW-1185">Reference proteome</keyword>
<evidence type="ECO:0000313" key="1">
    <source>
        <dbReference type="EMBL" id="PWA96641.1"/>
    </source>
</evidence>